<dbReference type="AlphaFoldDB" id="A0A2I0QVE4"/>
<dbReference type="Pfam" id="PF10011">
    <property type="entry name" value="DUF2254"/>
    <property type="match status" value="1"/>
</dbReference>
<feature type="transmembrane region" description="Helical" evidence="1">
    <location>
        <begin position="79"/>
        <end position="109"/>
    </location>
</feature>
<proteinExistence type="predicted"/>
<dbReference type="EMBL" id="PJNH01000001">
    <property type="protein sequence ID" value="PKR78317.1"/>
    <property type="molecule type" value="Genomic_DNA"/>
</dbReference>
<feature type="transmembrane region" description="Helical" evidence="1">
    <location>
        <begin position="155"/>
        <end position="178"/>
    </location>
</feature>
<keyword evidence="1" id="KW-0472">Membrane</keyword>
<feature type="transmembrane region" description="Helical" evidence="1">
    <location>
        <begin position="37"/>
        <end position="59"/>
    </location>
</feature>
<accession>A0A2I0QVE4</accession>
<evidence type="ECO:0000313" key="3">
    <source>
        <dbReference type="Proteomes" id="UP000243524"/>
    </source>
</evidence>
<name>A0A2I0QVE4_9BACI</name>
<protein>
    <submittedName>
        <fullName evidence="2">DUF2254 domain-containing protein</fullName>
    </submittedName>
</protein>
<sequence length="471" mass="54290">MPEILLSKEGWLKLIPVSLKKYFNMSKRLRKKEIQSTLWFMPLLYILGALFLVAFTLYIDFAVGLREVAPEILQFEASVARTLVSVLVGGILTLSAFTLNSLLVVLTTFSGQFSPRMLLNFIADKNTQHALGIFNGSFVYVLVIFLFIGNAPFETLVAVPVMSILLAFITSIVFVYFINHASTWMQVHNITYSMKNISKDIIYSSLRKDLDQYRTTEPGDMMKEYKDNQYQVLSREVGYLQLVDYKTMIEEAKKDNIIVQIQPQVGDYLLTGNVLFTYWGPGADEIEDDTKYYRMFEFGHKETEVQDLQMGMHKLAEIAIKAVGNDDPKTATNTIHQMADLMITVDGYITFSPYLADDEDQVRVILQEETFDYYIYRGFGFIRHYAKDNHLIITDIMGALAMISESISENKYESIWEFAVNTMDHIEANLVYELDKRFLLRQVYRIAELTGHIEDYPRIESRFYPSANENV</sequence>
<comment type="caution">
    <text evidence="2">The sequence shown here is derived from an EMBL/GenBank/DDBJ whole genome shotgun (WGS) entry which is preliminary data.</text>
</comment>
<dbReference type="OrthoDB" id="2955631at2"/>
<gene>
    <name evidence="2" type="ORF">CEY16_00735</name>
</gene>
<dbReference type="InterPro" id="IPR018723">
    <property type="entry name" value="DUF2254_membrane"/>
</dbReference>
<evidence type="ECO:0000256" key="1">
    <source>
        <dbReference type="SAM" id="Phobius"/>
    </source>
</evidence>
<keyword evidence="3" id="KW-1185">Reference proteome</keyword>
<evidence type="ECO:0000313" key="2">
    <source>
        <dbReference type="EMBL" id="PKR78317.1"/>
    </source>
</evidence>
<dbReference type="Proteomes" id="UP000243524">
    <property type="component" value="Unassembled WGS sequence"/>
</dbReference>
<organism evidence="2 3">
    <name type="scientific">Halalkalibacillus sediminis</name>
    <dbReference type="NCBI Taxonomy" id="2018042"/>
    <lineage>
        <taxon>Bacteria</taxon>
        <taxon>Bacillati</taxon>
        <taxon>Bacillota</taxon>
        <taxon>Bacilli</taxon>
        <taxon>Bacillales</taxon>
        <taxon>Bacillaceae</taxon>
        <taxon>Halalkalibacillus</taxon>
    </lineage>
</organism>
<keyword evidence="1" id="KW-0812">Transmembrane</keyword>
<keyword evidence="1" id="KW-1133">Transmembrane helix</keyword>
<reference evidence="2 3" key="1">
    <citation type="submission" date="2017-06" db="EMBL/GenBank/DDBJ databases">
        <title>the draft geome sequence of Illustriluteabacillus marina B3227.</title>
        <authorList>
            <person name="He R.-H."/>
            <person name="Du Z.-J."/>
        </authorList>
    </citation>
    <scope>NUCLEOTIDE SEQUENCE [LARGE SCALE GENOMIC DNA]</scope>
    <source>
        <strain evidence="2 3">B3227</strain>
    </source>
</reference>
<feature type="transmembrane region" description="Helical" evidence="1">
    <location>
        <begin position="130"/>
        <end position="149"/>
    </location>
</feature>